<evidence type="ECO:0000313" key="2">
    <source>
        <dbReference type="EMBL" id="OAY21906.1"/>
    </source>
</evidence>
<accession>A0A199UBA5</accession>
<protein>
    <submittedName>
        <fullName evidence="2">Uncharacterized protein</fullName>
    </submittedName>
</protein>
<sequence>MEERRKKGLCFNCDETFVRGHQCKKLSWLELEDANEESKDEDPHSRNFIQCHHRYSHSPNNEIRG</sequence>
<dbReference type="EMBL" id="KV450594">
    <property type="protein sequence ID" value="OAY21906.1"/>
    <property type="molecule type" value="Genomic_DNA"/>
</dbReference>
<reference evidence="2" key="1">
    <citation type="submission" date="2016-02" db="EMBL/GenBank/DDBJ databases">
        <title>WGS assembly of Manihot esculenta.</title>
        <authorList>
            <person name="Bredeson J.V."/>
            <person name="Prochnik S.E."/>
            <person name="Lyons J.B."/>
            <person name="Schmutz J."/>
            <person name="Grimwood J."/>
            <person name="Vrebalov J."/>
            <person name="Bart R.S."/>
            <person name="Amuge T."/>
            <person name="Ferguson M.E."/>
            <person name="Green R."/>
            <person name="Putnam N."/>
            <person name="Stites J."/>
            <person name="Rounsley S."/>
            <person name="Rokhsar D.S."/>
        </authorList>
    </citation>
    <scope>NUCLEOTIDE SEQUENCE [LARGE SCALE GENOMIC DNA]</scope>
    <source>
        <tissue evidence="2">Leaf</tissue>
    </source>
</reference>
<organism evidence="2">
    <name type="scientific">Manihot esculenta</name>
    <name type="common">Cassava</name>
    <name type="synonym">Jatropha manihot</name>
    <dbReference type="NCBI Taxonomy" id="3983"/>
    <lineage>
        <taxon>Eukaryota</taxon>
        <taxon>Viridiplantae</taxon>
        <taxon>Streptophyta</taxon>
        <taxon>Embryophyta</taxon>
        <taxon>Tracheophyta</taxon>
        <taxon>Spermatophyta</taxon>
        <taxon>Magnoliopsida</taxon>
        <taxon>eudicotyledons</taxon>
        <taxon>Gunneridae</taxon>
        <taxon>Pentapetalae</taxon>
        <taxon>rosids</taxon>
        <taxon>fabids</taxon>
        <taxon>Malpighiales</taxon>
        <taxon>Euphorbiaceae</taxon>
        <taxon>Crotonoideae</taxon>
        <taxon>Manihoteae</taxon>
        <taxon>Manihot</taxon>
    </lineage>
</organism>
<proteinExistence type="predicted"/>
<dbReference type="AlphaFoldDB" id="A0A199UBA5"/>
<name>A0A199UBA5_MANES</name>
<feature type="region of interest" description="Disordered" evidence="1">
    <location>
        <begin position="36"/>
        <end position="65"/>
    </location>
</feature>
<evidence type="ECO:0000256" key="1">
    <source>
        <dbReference type="SAM" id="MobiDB-lite"/>
    </source>
</evidence>
<gene>
    <name evidence="2" type="ORF">MANES_S047100</name>
</gene>